<keyword evidence="4" id="KW-1185">Reference proteome</keyword>
<evidence type="ECO:0000313" key="3">
    <source>
        <dbReference type="EMBL" id="GGE77842.1"/>
    </source>
</evidence>
<comment type="caution">
    <text evidence="3">The sequence shown here is derived from an EMBL/GenBank/DDBJ whole genome shotgun (WGS) entry which is preliminary data.</text>
</comment>
<dbReference type="Proteomes" id="UP000633136">
    <property type="component" value="Unassembled WGS sequence"/>
</dbReference>
<sequence>MTGMSALQMTANDASPLMPTVWEGIAAGSSIAYFVLAVWATVAILGSRENFSLPNTLALILTAWFAPVLGPILVLITAYRQPRPAPTTAAPETTATPERLSH</sequence>
<protein>
    <submittedName>
        <fullName evidence="3">Uncharacterized protein</fullName>
    </submittedName>
</protein>
<accession>A0A917AVH8</accession>
<feature type="transmembrane region" description="Helical" evidence="2">
    <location>
        <begin position="57"/>
        <end position="79"/>
    </location>
</feature>
<evidence type="ECO:0000256" key="1">
    <source>
        <dbReference type="SAM" id="MobiDB-lite"/>
    </source>
</evidence>
<evidence type="ECO:0000313" key="4">
    <source>
        <dbReference type="Proteomes" id="UP000633136"/>
    </source>
</evidence>
<feature type="compositionally biased region" description="Low complexity" evidence="1">
    <location>
        <begin position="86"/>
        <end position="102"/>
    </location>
</feature>
<keyword evidence="2" id="KW-0812">Transmembrane</keyword>
<gene>
    <name evidence="3" type="ORF">GCM10011401_26380</name>
</gene>
<feature type="transmembrane region" description="Helical" evidence="2">
    <location>
        <begin position="25"/>
        <end position="45"/>
    </location>
</feature>
<name>A0A917AVH8_9MICC</name>
<dbReference type="EMBL" id="BMIS01000017">
    <property type="protein sequence ID" value="GGE77842.1"/>
    <property type="molecule type" value="Genomic_DNA"/>
</dbReference>
<reference evidence="3" key="1">
    <citation type="journal article" date="2014" name="Int. J. Syst. Evol. Microbiol.">
        <title>Complete genome sequence of Corynebacterium casei LMG S-19264T (=DSM 44701T), isolated from a smear-ripened cheese.</title>
        <authorList>
            <consortium name="US DOE Joint Genome Institute (JGI-PGF)"/>
            <person name="Walter F."/>
            <person name="Albersmeier A."/>
            <person name="Kalinowski J."/>
            <person name="Ruckert C."/>
        </authorList>
    </citation>
    <scope>NUCLEOTIDE SEQUENCE</scope>
    <source>
        <strain evidence="3">CGMCC 1.15388</strain>
    </source>
</reference>
<feature type="region of interest" description="Disordered" evidence="1">
    <location>
        <begin position="83"/>
        <end position="102"/>
    </location>
</feature>
<keyword evidence="2" id="KW-0472">Membrane</keyword>
<evidence type="ECO:0000256" key="2">
    <source>
        <dbReference type="SAM" id="Phobius"/>
    </source>
</evidence>
<reference evidence="3" key="2">
    <citation type="submission" date="2020-09" db="EMBL/GenBank/DDBJ databases">
        <authorList>
            <person name="Sun Q."/>
            <person name="Zhou Y."/>
        </authorList>
    </citation>
    <scope>NUCLEOTIDE SEQUENCE</scope>
    <source>
        <strain evidence="3">CGMCC 1.15388</strain>
    </source>
</reference>
<proteinExistence type="predicted"/>
<dbReference type="AlphaFoldDB" id="A0A917AVH8"/>
<organism evidence="3 4">
    <name type="scientific">Nesterenkonia cremea</name>
    <dbReference type="NCBI Taxonomy" id="1882340"/>
    <lineage>
        <taxon>Bacteria</taxon>
        <taxon>Bacillati</taxon>
        <taxon>Actinomycetota</taxon>
        <taxon>Actinomycetes</taxon>
        <taxon>Micrococcales</taxon>
        <taxon>Micrococcaceae</taxon>
        <taxon>Nesterenkonia</taxon>
    </lineage>
</organism>
<keyword evidence="2" id="KW-1133">Transmembrane helix</keyword>